<gene>
    <name evidence="2" type="ORF">E9229_001619</name>
</gene>
<dbReference type="InterPro" id="IPR036388">
    <property type="entry name" value="WH-like_DNA-bd_sf"/>
</dbReference>
<organism evidence="2 3">
    <name type="scientific">Paeniglutamicibacter cryotolerans</name>
    <dbReference type="NCBI Taxonomy" id="670079"/>
    <lineage>
        <taxon>Bacteria</taxon>
        <taxon>Bacillati</taxon>
        <taxon>Actinomycetota</taxon>
        <taxon>Actinomycetes</taxon>
        <taxon>Micrococcales</taxon>
        <taxon>Micrococcaceae</taxon>
        <taxon>Paeniglutamicibacter</taxon>
    </lineage>
</organism>
<keyword evidence="3" id="KW-1185">Reference proteome</keyword>
<dbReference type="Pfam" id="PF13412">
    <property type="entry name" value="HTH_24"/>
    <property type="match status" value="1"/>
</dbReference>
<keyword evidence="2" id="KW-0418">Kinase</keyword>
<comment type="caution">
    <text evidence="2">The sequence shown here is derived from an EMBL/GenBank/DDBJ whole genome shotgun (WGS) entry which is preliminary data.</text>
</comment>
<dbReference type="PANTHER" id="PTHR18964">
    <property type="entry name" value="ROK (REPRESSOR, ORF, KINASE) FAMILY"/>
    <property type="match status" value="1"/>
</dbReference>
<evidence type="ECO:0000256" key="1">
    <source>
        <dbReference type="ARBA" id="ARBA00006479"/>
    </source>
</evidence>
<dbReference type="Pfam" id="PF00480">
    <property type="entry name" value="ROK"/>
    <property type="match status" value="1"/>
</dbReference>
<dbReference type="Gene3D" id="3.30.420.40">
    <property type="match status" value="2"/>
</dbReference>
<evidence type="ECO:0000313" key="3">
    <source>
        <dbReference type="Proteomes" id="UP000523000"/>
    </source>
</evidence>
<dbReference type="PROSITE" id="PS01125">
    <property type="entry name" value="ROK"/>
    <property type="match status" value="1"/>
</dbReference>
<keyword evidence="2" id="KW-0808">Transferase</keyword>
<dbReference type="SUPFAM" id="SSF53067">
    <property type="entry name" value="Actin-like ATPase domain"/>
    <property type="match status" value="1"/>
</dbReference>
<accession>A0A839QGH1</accession>
<comment type="similarity">
    <text evidence="1">Belongs to the ROK (NagC/XylR) family.</text>
</comment>
<dbReference type="InterPro" id="IPR043129">
    <property type="entry name" value="ATPase_NBD"/>
</dbReference>
<dbReference type="Gene3D" id="1.10.10.10">
    <property type="entry name" value="Winged helix-like DNA-binding domain superfamily/Winged helix DNA-binding domain"/>
    <property type="match status" value="1"/>
</dbReference>
<dbReference type="SUPFAM" id="SSF46785">
    <property type="entry name" value="Winged helix' DNA-binding domain"/>
    <property type="match status" value="1"/>
</dbReference>
<dbReference type="InterPro" id="IPR036390">
    <property type="entry name" value="WH_DNA-bd_sf"/>
</dbReference>
<name>A0A839QGH1_9MICC</name>
<dbReference type="GO" id="GO:0016301">
    <property type="term" value="F:kinase activity"/>
    <property type="evidence" value="ECO:0007669"/>
    <property type="project" value="UniProtKB-KW"/>
</dbReference>
<dbReference type="RefSeq" id="WP_183510691.1">
    <property type="nucleotide sequence ID" value="NZ_BAABGK010000098.1"/>
</dbReference>
<dbReference type="EMBL" id="JACHVS010000001">
    <property type="protein sequence ID" value="MBB2995428.1"/>
    <property type="molecule type" value="Genomic_DNA"/>
</dbReference>
<evidence type="ECO:0000313" key="2">
    <source>
        <dbReference type="EMBL" id="MBB2995428.1"/>
    </source>
</evidence>
<dbReference type="InterPro" id="IPR000600">
    <property type="entry name" value="ROK"/>
</dbReference>
<proteinExistence type="inferred from homology"/>
<reference evidence="2 3" key="1">
    <citation type="submission" date="2020-08" db="EMBL/GenBank/DDBJ databases">
        <title>Sequencing the genomes of 1000 actinobacteria strains.</title>
        <authorList>
            <person name="Klenk H.-P."/>
        </authorList>
    </citation>
    <scope>NUCLEOTIDE SEQUENCE [LARGE SCALE GENOMIC DNA]</scope>
    <source>
        <strain evidence="2 3">DSM 22826</strain>
    </source>
</reference>
<protein>
    <submittedName>
        <fullName evidence="2">Putative NBD/HSP70 family sugar kinase</fullName>
    </submittedName>
</protein>
<dbReference type="AlphaFoldDB" id="A0A839QGH1"/>
<dbReference type="PANTHER" id="PTHR18964:SF173">
    <property type="entry name" value="GLUCOKINASE"/>
    <property type="match status" value="1"/>
</dbReference>
<dbReference type="InterPro" id="IPR049874">
    <property type="entry name" value="ROK_cs"/>
</dbReference>
<sequence>MQRGTNLGRLGDFNQAVIFESIRRAVDGVSRVELAGSTGLSPQTISNVVRRLLDEGLVREDRTVVSGPGKPRTVLELETNRMVSIGIHLDPGLISLVMLNLRGEVLLSRRLEIPAVEVPEKTLETMAAAVNEMITESGHPRSNVVGVGVAAPGPLNPEKGFITGPPLLDGWNEVDIVEPLHRALDLPVVLEKDTIAAAIAETWKGTGQGRDNFIFMYMGAGIGAGIVLNGEVVRGVSNNAGEVGHYSTGQDSRDCECGRRDCLAAATSFPMVAAQARAVGIALDVPDEGTVEERATGMNQLVEMAAAGNEAAQGVLRGSSEQVAQVAGQLCNALDVDTVILGGPLWADIGGYCLEQAALVINERFTPKDVHGIEVLSSRLGFEVGAIGGACAIMDAMFSPKASALLLR</sequence>
<dbReference type="Proteomes" id="UP000523000">
    <property type="component" value="Unassembled WGS sequence"/>
</dbReference>